<protein>
    <recommendedName>
        <fullName evidence="2">SEP domain-containing protein</fullName>
    </recommendedName>
</protein>
<dbReference type="GO" id="GO:0061025">
    <property type="term" value="P:membrane fusion"/>
    <property type="evidence" value="ECO:0007669"/>
    <property type="project" value="TreeGrafter"/>
</dbReference>
<dbReference type="PROSITE" id="PS51399">
    <property type="entry name" value="SEP"/>
    <property type="match status" value="1"/>
</dbReference>
<dbReference type="GO" id="GO:0005634">
    <property type="term" value="C:nucleus"/>
    <property type="evidence" value="ECO:0007669"/>
    <property type="project" value="TreeGrafter"/>
</dbReference>
<dbReference type="PANTHER" id="PTHR23333:SF20">
    <property type="entry name" value="NSFL1 COFACTOR P47"/>
    <property type="match status" value="1"/>
</dbReference>
<evidence type="ECO:0000313" key="4">
    <source>
        <dbReference type="Proteomes" id="UP000467700"/>
    </source>
</evidence>
<gene>
    <name evidence="3" type="ORF">AAE3_LOCUS11629</name>
</gene>
<dbReference type="Pfam" id="PF08059">
    <property type="entry name" value="SEP"/>
    <property type="match status" value="1"/>
</dbReference>
<evidence type="ECO:0000256" key="1">
    <source>
        <dbReference type="SAM" id="MobiDB-lite"/>
    </source>
</evidence>
<dbReference type="InterPro" id="IPR036241">
    <property type="entry name" value="NSFL1C_SEP_dom_sf"/>
</dbReference>
<reference evidence="3 4" key="1">
    <citation type="submission" date="2020-01" db="EMBL/GenBank/DDBJ databases">
        <authorList>
            <person name="Gupta K D."/>
        </authorList>
    </citation>
    <scope>NUCLEOTIDE SEQUENCE [LARGE SCALE GENOMIC DNA]</scope>
</reference>
<dbReference type="Gene3D" id="3.30.420.210">
    <property type="entry name" value="SEP domain"/>
    <property type="match status" value="1"/>
</dbReference>
<dbReference type="GO" id="GO:0007030">
    <property type="term" value="P:Golgi organization"/>
    <property type="evidence" value="ECO:0007669"/>
    <property type="project" value="TreeGrafter"/>
</dbReference>
<dbReference type="InterPro" id="IPR012989">
    <property type="entry name" value="SEP_domain"/>
</dbReference>
<dbReference type="SMART" id="SM00553">
    <property type="entry name" value="SEP"/>
    <property type="match status" value="1"/>
</dbReference>
<name>A0A8S0VU05_CYCAE</name>
<dbReference type="PANTHER" id="PTHR23333">
    <property type="entry name" value="UBX DOMAIN CONTAINING PROTEIN"/>
    <property type="match status" value="1"/>
</dbReference>
<dbReference type="AlphaFoldDB" id="A0A8S0VU05"/>
<dbReference type="OrthoDB" id="25887at2759"/>
<comment type="caution">
    <text evidence="3">The sequence shown here is derived from an EMBL/GenBank/DDBJ whole genome shotgun (WGS) entry which is preliminary data.</text>
</comment>
<dbReference type="GO" id="GO:0000045">
    <property type="term" value="P:autophagosome assembly"/>
    <property type="evidence" value="ECO:0007669"/>
    <property type="project" value="TreeGrafter"/>
</dbReference>
<dbReference type="EMBL" id="CACVBS010000078">
    <property type="protein sequence ID" value="CAA7269409.1"/>
    <property type="molecule type" value="Genomic_DNA"/>
</dbReference>
<proteinExistence type="predicted"/>
<feature type="compositionally biased region" description="Basic and acidic residues" evidence="1">
    <location>
        <begin position="41"/>
        <end position="61"/>
    </location>
</feature>
<dbReference type="GO" id="GO:0043130">
    <property type="term" value="F:ubiquitin binding"/>
    <property type="evidence" value="ECO:0007669"/>
    <property type="project" value="TreeGrafter"/>
</dbReference>
<feature type="domain" description="SEP" evidence="2">
    <location>
        <begin position="66"/>
        <end position="131"/>
    </location>
</feature>
<organism evidence="3 4">
    <name type="scientific">Cyclocybe aegerita</name>
    <name type="common">Black poplar mushroom</name>
    <name type="synonym">Agrocybe aegerita</name>
    <dbReference type="NCBI Taxonomy" id="1973307"/>
    <lineage>
        <taxon>Eukaryota</taxon>
        <taxon>Fungi</taxon>
        <taxon>Dikarya</taxon>
        <taxon>Basidiomycota</taxon>
        <taxon>Agaricomycotina</taxon>
        <taxon>Agaricomycetes</taxon>
        <taxon>Agaricomycetidae</taxon>
        <taxon>Agaricales</taxon>
        <taxon>Agaricineae</taxon>
        <taxon>Bolbitiaceae</taxon>
        <taxon>Cyclocybe</taxon>
    </lineage>
</organism>
<dbReference type="FunFam" id="3.30.420.210:FF:000002">
    <property type="entry name" value="UBX domain-containing protein 1"/>
    <property type="match status" value="1"/>
</dbReference>
<evidence type="ECO:0000313" key="3">
    <source>
        <dbReference type="EMBL" id="CAA7269409.1"/>
    </source>
</evidence>
<feature type="region of interest" description="Disordered" evidence="1">
    <location>
        <begin position="29"/>
        <end position="61"/>
    </location>
</feature>
<dbReference type="GO" id="GO:0043161">
    <property type="term" value="P:proteasome-mediated ubiquitin-dependent protein catabolic process"/>
    <property type="evidence" value="ECO:0007669"/>
    <property type="project" value="TreeGrafter"/>
</dbReference>
<evidence type="ECO:0000259" key="2">
    <source>
        <dbReference type="PROSITE" id="PS51399"/>
    </source>
</evidence>
<dbReference type="Proteomes" id="UP000467700">
    <property type="component" value="Unassembled WGS sequence"/>
</dbReference>
<keyword evidence="4" id="KW-1185">Reference proteome</keyword>
<dbReference type="GO" id="GO:0031468">
    <property type="term" value="P:nuclear membrane reassembly"/>
    <property type="evidence" value="ECO:0007669"/>
    <property type="project" value="TreeGrafter"/>
</dbReference>
<accession>A0A8S0VU05</accession>
<sequence length="135" mass="14970">MSGNEKTDSGFMGIPSMVKGLIKRAIKNGASMVPSPQSGVEKQKPGHGRAGDTVRSDPDQKVEEGIPIRYLTFWRNGFQFEGGEFRRYDDPAQQRILEEINTGNAPPSILNVKAGQLVEVHVQKRTDEDYIPPKC</sequence>
<dbReference type="SUPFAM" id="SSF102848">
    <property type="entry name" value="NSFL1 (p97 ATPase) cofactor p47, SEP domain"/>
    <property type="match status" value="1"/>
</dbReference>
<dbReference type="GO" id="GO:0005829">
    <property type="term" value="C:cytosol"/>
    <property type="evidence" value="ECO:0007669"/>
    <property type="project" value="TreeGrafter"/>
</dbReference>